<evidence type="ECO:0000313" key="8">
    <source>
        <dbReference type="Proteomes" id="UP001324634"/>
    </source>
</evidence>
<reference evidence="7 8" key="1">
    <citation type="submission" date="2023-11" db="EMBL/GenBank/DDBJ databases">
        <title>Peredibacter starrii A3.12.</title>
        <authorList>
            <person name="Mitchell R.J."/>
        </authorList>
    </citation>
    <scope>NUCLEOTIDE SEQUENCE [LARGE SCALE GENOMIC DNA]</scope>
    <source>
        <strain evidence="7 8">A3.12</strain>
    </source>
</reference>
<dbReference type="AlphaFoldDB" id="A0AAX4HK48"/>
<feature type="transmembrane region" description="Helical" evidence="6">
    <location>
        <begin position="171"/>
        <end position="191"/>
    </location>
</feature>
<feature type="transmembrane region" description="Helical" evidence="6">
    <location>
        <begin position="140"/>
        <end position="159"/>
    </location>
</feature>
<evidence type="ECO:0000256" key="1">
    <source>
        <dbReference type="ARBA" id="ARBA00004651"/>
    </source>
</evidence>
<evidence type="ECO:0000256" key="3">
    <source>
        <dbReference type="ARBA" id="ARBA00022692"/>
    </source>
</evidence>
<gene>
    <name evidence="7" type="ORF">SOO65_12995</name>
</gene>
<dbReference type="Pfam" id="PF02653">
    <property type="entry name" value="BPD_transp_2"/>
    <property type="match status" value="1"/>
</dbReference>
<feature type="transmembrane region" description="Helical" evidence="6">
    <location>
        <begin position="51"/>
        <end position="72"/>
    </location>
</feature>
<dbReference type="Proteomes" id="UP001324634">
    <property type="component" value="Chromosome"/>
</dbReference>
<protein>
    <submittedName>
        <fullName evidence="7">Branched-chain amino acid ABC transporter permease</fullName>
    </submittedName>
</protein>
<sequence length="334" mass="35422">MAKKINTTLLLTGIFFASAIALNFVLSGFSVQLADLFYAKPGRFSGLISPYYYSVLIILGINIILSVSLALLNGFTGLFTMGHAGFMAIGAYASASVVSFLLPTAPFALQLVVGSLSAGILAAVIGLIIGSSTLRLAGDYLGMVTLGFGEIIRIILLNIDAVGGARGMTDIPVYMNLGSVFLLTIITILVIKRVRDGRLGRAMLAIKENEMAANMMGINPLSIKLKAFVLSSFMAGVAGSFFAHSEGYLSTQTFTFVKSFEVIAMNVVGGLGSLSGAIMGAGILTVLPEGLRVVQDITGIDLRMIIYALTIILIMILRPQGIMGNKEWKWLSSK</sequence>
<accession>A0AAX4HK48</accession>
<dbReference type="InterPro" id="IPR001851">
    <property type="entry name" value="ABC_transp_permease"/>
</dbReference>
<evidence type="ECO:0000256" key="5">
    <source>
        <dbReference type="ARBA" id="ARBA00023136"/>
    </source>
</evidence>
<dbReference type="PANTHER" id="PTHR30482:SF10">
    <property type="entry name" value="HIGH-AFFINITY BRANCHED-CHAIN AMINO ACID TRANSPORT PROTEIN BRAE"/>
    <property type="match status" value="1"/>
</dbReference>
<evidence type="ECO:0000256" key="4">
    <source>
        <dbReference type="ARBA" id="ARBA00022989"/>
    </source>
</evidence>
<name>A0AAX4HK48_9BACT</name>
<evidence type="ECO:0000313" key="7">
    <source>
        <dbReference type="EMBL" id="WPU63607.1"/>
    </source>
</evidence>
<feature type="transmembrane region" description="Helical" evidence="6">
    <location>
        <begin position="300"/>
        <end position="317"/>
    </location>
</feature>
<feature type="transmembrane region" description="Helical" evidence="6">
    <location>
        <begin position="84"/>
        <end position="102"/>
    </location>
</feature>
<dbReference type="CDD" id="cd06581">
    <property type="entry name" value="TM_PBP1_LivM_like"/>
    <property type="match status" value="1"/>
</dbReference>
<organism evidence="7 8">
    <name type="scientific">Peredibacter starrii</name>
    <dbReference type="NCBI Taxonomy" id="28202"/>
    <lineage>
        <taxon>Bacteria</taxon>
        <taxon>Pseudomonadati</taxon>
        <taxon>Bdellovibrionota</taxon>
        <taxon>Bacteriovoracia</taxon>
        <taxon>Bacteriovoracales</taxon>
        <taxon>Bacteriovoracaceae</taxon>
        <taxon>Peredibacter</taxon>
    </lineage>
</organism>
<evidence type="ECO:0000256" key="6">
    <source>
        <dbReference type="SAM" id="Phobius"/>
    </source>
</evidence>
<comment type="subcellular location">
    <subcellularLocation>
        <location evidence="1">Cell membrane</location>
        <topology evidence="1">Multi-pass membrane protein</topology>
    </subcellularLocation>
</comment>
<keyword evidence="5 6" id="KW-0472">Membrane</keyword>
<feature type="transmembrane region" description="Helical" evidence="6">
    <location>
        <begin position="108"/>
        <end position="128"/>
    </location>
</feature>
<dbReference type="GO" id="GO:0015658">
    <property type="term" value="F:branched-chain amino acid transmembrane transporter activity"/>
    <property type="evidence" value="ECO:0007669"/>
    <property type="project" value="InterPro"/>
</dbReference>
<proteinExistence type="predicted"/>
<dbReference type="EMBL" id="CP139487">
    <property type="protein sequence ID" value="WPU63607.1"/>
    <property type="molecule type" value="Genomic_DNA"/>
</dbReference>
<feature type="transmembrane region" description="Helical" evidence="6">
    <location>
        <begin position="263"/>
        <end position="288"/>
    </location>
</feature>
<dbReference type="PANTHER" id="PTHR30482">
    <property type="entry name" value="HIGH-AFFINITY BRANCHED-CHAIN AMINO ACID TRANSPORT SYSTEM PERMEASE"/>
    <property type="match status" value="1"/>
</dbReference>
<keyword evidence="3 6" id="KW-0812">Transmembrane</keyword>
<dbReference type="GO" id="GO:0005886">
    <property type="term" value="C:plasma membrane"/>
    <property type="evidence" value="ECO:0007669"/>
    <property type="project" value="UniProtKB-SubCell"/>
</dbReference>
<keyword evidence="8" id="KW-1185">Reference proteome</keyword>
<evidence type="ECO:0000256" key="2">
    <source>
        <dbReference type="ARBA" id="ARBA00022475"/>
    </source>
</evidence>
<keyword evidence="4 6" id="KW-1133">Transmembrane helix</keyword>
<keyword evidence="2" id="KW-1003">Cell membrane</keyword>
<dbReference type="KEGG" id="psti:SOO65_12995"/>
<dbReference type="RefSeq" id="WP_321390620.1">
    <property type="nucleotide sequence ID" value="NZ_CP139487.1"/>
</dbReference>
<feature type="transmembrane region" description="Helical" evidence="6">
    <location>
        <begin position="225"/>
        <end position="243"/>
    </location>
</feature>
<dbReference type="InterPro" id="IPR043428">
    <property type="entry name" value="LivM-like"/>
</dbReference>